<dbReference type="SUPFAM" id="SSF69322">
    <property type="entry name" value="Tricorn protease domain 2"/>
    <property type="match status" value="1"/>
</dbReference>
<dbReference type="OrthoDB" id="3635325at2"/>
<dbReference type="Proteomes" id="UP000266677">
    <property type="component" value="Unassembled WGS sequence"/>
</dbReference>
<dbReference type="Gene3D" id="2.130.10.10">
    <property type="entry name" value="YVTN repeat-like/Quinoprotein amine dehydrogenase"/>
    <property type="match status" value="1"/>
</dbReference>
<organism evidence="1 2">
    <name type="scientific">Nocardia panacis</name>
    <dbReference type="NCBI Taxonomy" id="2340916"/>
    <lineage>
        <taxon>Bacteria</taxon>
        <taxon>Bacillati</taxon>
        <taxon>Actinomycetota</taxon>
        <taxon>Actinomycetes</taxon>
        <taxon>Mycobacteriales</taxon>
        <taxon>Nocardiaceae</taxon>
        <taxon>Nocardia</taxon>
    </lineage>
</organism>
<sequence length="548" mass="59618">MSVFEVRVDRVLGVGPFCEIGQPRVTATSSREALIAVGGELIRPQWHGRDVSDRSRPNPGWHPTAVYRSGDLTCLFQLTTCWPVNALAFHPTLPLLAIGTGAYDGGWSYEGELLLLDLSTGATVSLLAYPREVRELTWQDPETLGLVLGIPCDEDEKRFGTTSLACSIRRDDWDRATVGMLRMPYGEKPYADASDTDPSVAAAVIERLCTERGRAWTPRRAVWAVQALADGRVLAALEGIAVECWTPTSEDCAWQVPAGGTGYQVNTLPDGRTALALTQTPRSFYGGRWTSEPSVVVEVDLNGGAVRTTLQAASPTIMVSRADGRWALRDTEHDTATMTGAVTLVDPEGAHPSTVQLGRYDLINHYFDIRYAPDLLFLQGMGNKPSHDKWVVAVDTPHGRVRRLFPLEWDASRGGHLFGGCGAYLDDRAGPALVHAGAVHDRAGLLAGNTFVARRKYPTGEPQWVFTADHQATSLDVDADFVYVTFNSGELIILRTVNGAVRTRQQLRVNGHRVVPLSLARVGANRLVIGTLDGRVLDCSVAALQRSG</sequence>
<dbReference type="EMBL" id="QZFU01000036">
    <property type="protein sequence ID" value="RJO70670.1"/>
    <property type="molecule type" value="Genomic_DNA"/>
</dbReference>
<accession>A0A3A4KB57</accession>
<name>A0A3A4KB57_9NOCA</name>
<gene>
    <name evidence="1" type="ORF">D5S18_26020</name>
</gene>
<evidence type="ECO:0000313" key="2">
    <source>
        <dbReference type="Proteomes" id="UP000266677"/>
    </source>
</evidence>
<reference evidence="1 2" key="1">
    <citation type="submission" date="2018-09" db="EMBL/GenBank/DDBJ databases">
        <title>YIM PH21274 draft genome.</title>
        <authorList>
            <person name="Miao C."/>
        </authorList>
    </citation>
    <scope>NUCLEOTIDE SEQUENCE [LARGE SCALE GENOMIC DNA]</scope>
    <source>
        <strain evidence="1 2">YIM PH 21724</strain>
    </source>
</reference>
<dbReference type="AlphaFoldDB" id="A0A3A4KB57"/>
<dbReference type="SUPFAM" id="SSF82171">
    <property type="entry name" value="DPP6 N-terminal domain-like"/>
    <property type="match status" value="1"/>
</dbReference>
<dbReference type="InterPro" id="IPR015943">
    <property type="entry name" value="WD40/YVTN_repeat-like_dom_sf"/>
</dbReference>
<proteinExistence type="predicted"/>
<protein>
    <submittedName>
        <fullName evidence="1">Uncharacterized protein</fullName>
    </submittedName>
</protein>
<dbReference type="RefSeq" id="WP_120043727.1">
    <property type="nucleotide sequence ID" value="NZ_QZFU01000036.1"/>
</dbReference>
<comment type="caution">
    <text evidence="1">The sequence shown here is derived from an EMBL/GenBank/DDBJ whole genome shotgun (WGS) entry which is preliminary data.</text>
</comment>
<evidence type="ECO:0000313" key="1">
    <source>
        <dbReference type="EMBL" id="RJO70670.1"/>
    </source>
</evidence>
<keyword evidence="2" id="KW-1185">Reference proteome</keyword>